<dbReference type="GO" id="GO:0046872">
    <property type="term" value="F:metal ion binding"/>
    <property type="evidence" value="ECO:0007669"/>
    <property type="project" value="UniProtKB-KW"/>
</dbReference>
<keyword evidence="8" id="KW-0446">Lipid-binding</keyword>
<evidence type="ECO:0000256" key="2">
    <source>
        <dbReference type="ARBA" id="ARBA00004236"/>
    </source>
</evidence>
<evidence type="ECO:0000256" key="7">
    <source>
        <dbReference type="ARBA" id="ARBA00022837"/>
    </source>
</evidence>
<dbReference type="CDD" id="cd04038">
    <property type="entry name" value="C2_ArfGAP"/>
    <property type="match status" value="1"/>
</dbReference>
<dbReference type="EMBL" id="LR862135">
    <property type="protein sequence ID" value="CAD1840933.1"/>
    <property type="molecule type" value="Genomic_DNA"/>
</dbReference>
<dbReference type="GO" id="GO:0009738">
    <property type="term" value="P:abscisic acid-activated signaling pathway"/>
    <property type="evidence" value="ECO:0007669"/>
    <property type="project" value="UniProtKB-KW"/>
</dbReference>
<keyword evidence="9" id="KW-0472">Membrane</keyword>
<keyword evidence="3" id="KW-0343">GTPase activation</keyword>
<evidence type="ECO:0000256" key="4">
    <source>
        <dbReference type="ARBA" id="ARBA00022475"/>
    </source>
</evidence>
<dbReference type="SUPFAM" id="SSF49562">
    <property type="entry name" value="C2 domain (Calcium/lipid-binding domain, CaLB)"/>
    <property type="match status" value="1"/>
</dbReference>
<keyword evidence="10" id="KW-0539">Nucleus</keyword>
<sequence length="164" mass="18370">MESLLGLLKVRVVRGVNLAYRDARGSDPYVVLRMGNQKLKTSVKKKSVNPVWQEDLTLSISDPSIPIRLEVYDKDTFSKDDDMGDADLDVQPFVQVAKMDLADIPSGTVVRTVRPCKQNCLADESHIVWKNGRLVQDAILRLRNVESGEVQLQLQWVNIPGVAL</sequence>
<comment type="subcellular location">
    <subcellularLocation>
        <location evidence="2">Cell membrane</location>
    </subcellularLocation>
    <subcellularLocation>
        <location evidence="1">Nucleus</location>
    </subcellularLocation>
</comment>
<dbReference type="SMART" id="SM00239">
    <property type="entry name" value="C2"/>
    <property type="match status" value="1"/>
</dbReference>
<proteinExistence type="inferred from homology"/>
<evidence type="ECO:0000256" key="5">
    <source>
        <dbReference type="ARBA" id="ARBA00022682"/>
    </source>
</evidence>
<comment type="similarity">
    <text evidence="11">Belongs to the plant CAR protein family.</text>
</comment>
<accession>A0A6V7QCQ7</accession>
<evidence type="ECO:0000256" key="8">
    <source>
        <dbReference type="ARBA" id="ARBA00023121"/>
    </source>
</evidence>
<organism evidence="13">
    <name type="scientific">Ananas comosus var. bracteatus</name>
    <name type="common">red pineapple</name>
    <dbReference type="NCBI Taxonomy" id="296719"/>
    <lineage>
        <taxon>Eukaryota</taxon>
        <taxon>Viridiplantae</taxon>
        <taxon>Streptophyta</taxon>
        <taxon>Embryophyta</taxon>
        <taxon>Tracheophyta</taxon>
        <taxon>Spermatophyta</taxon>
        <taxon>Magnoliopsida</taxon>
        <taxon>Liliopsida</taxon>
        <taxon>Poales</taxon>
        <taxon>Bromeliaceae</taxon>
        <taxon>Bromelioideae</taxon>
        <taxon>Ananas</taxon>
    </lineage>
</organism>
<evidence type="ECO:0000256" key="10">
    <source>
        <dbReference type="ARBA" id="ARBA00023242"/>
    </source>
</evidence>
<dbReference type="Gene3D" id="2.60.40.150">
    <property type="entry name" value="C2 domain"/>
    <property type="match status" value="1"/>
</dbReference>
<evidence type="ECO:0000256" key="1">
    <source>
        <dbReference type="ARBA" id="ARBA00004123"/>
    </source>
</evidence>
<dbReference type="GO" id="GO:0005634">
    <property type="term" value="C:nucleus"/>
    <property type="evidence" value="ECO:0007669"/>
    <property type="project" value="UniProtKB-SubCell"/>
</dbReference>
<evidence type="ECO:0000259" key="12">
    <source>
        <dbReference type="PROSITE" id="PS50004"/>
    </source>
</evidence>
<gene>
    <name evidence="13" type="ORF">CB5_LOCUS24144</name>
</gene>
<dbReference type="InterPro" id="IPR044562">
    <property type="entry name" value="CAR1-11"/>
</dbReference>
<feature type="domain" description="C2" evidence="12">
    <location>
        <begin position="1"/>
        <end position="103"/>
    </location>
</feature>
<evidence type="ECO:0000256" key="3">
    <source>
        <dbReference type="ARBA" id="ARBA00022468"/>
    </source>
</evidence>
<name>A0A6V7QCQ7_ANACO</name>
<dbReference type="InterPro" id="IPR000008">
    <property type="entry name" value="C2_dom"/>
</dbReference>
<evidence type="ECO:0000256" key="9">
    <source>
        <dbReference type="ARBA" id="ARBA00023136"/>
    </source>
</evidence>
<dbReference type="InterPro" id="IPR035892">
    <property type="entry name" value="C2_domain_sf"/>
</dbReference>
<dbReference type="PANTHER" id="PTHR45933">
    <property type="entry name" value="PROTEIN C2-DOMAIN ABA-RELATED 4"/>
    <property type="match status" value="1"/>
</dbReference>
<reference evidence="13" key="1">
    <citation type="submission" date="2020-07" db="EMBL/GenBank/DDBJ databases">
        <authorList>
            <person name="Lin J."/>
        </authorList>
    </citation>
    <scope>NUCLEOTIDE SEQUENCE</scope>
</reference>
<dbReference type="GO" id="GO:0005096">
    <property type="term" value="F:GTPase activator activity"/>
    <property type="evidence" value="ECO:0007669"/>
    <property type="project" value="UniProtKB-KW"/>
</dbReference>
<keyword evidence="4" id="KW-1003">Cell membrane</keyword>
<dbReference type="PANTHER" id="PTHR45933:SF20">
    <property type="entry name" value="OS07G0108400 PROTEIN"/>
    <property type="match status" value="1"/>
</dbReference>
<dbReference type="GO" id="GO:0005886">
    <property type="term" value="C:plasma membrane"/>
    <property type="evidence" value="ECO:0007669"/>
    <property type="project" value="UniProtKB-SubCell"/>
</dbReference>
<dbReference type="Pfam" id="PF00168">
    <property type="entry name" value="C2"/>
    <property type="match status" value="1"/>
</dbReference>
<dbReference type="GO" id="GO:0008289">
    <property type="term" value="F:lipid binding"/>
    <property type="evidence" value="ECO:0007669"/>
    <property type="project" value="UniProtKB-KW"/>
</dbReference>
<evidence type="ECO:0000256" key="11">
    <source>
        <dbReference type="ARBA" id="ARBA00024037"/>
    </source>
</evidence>
<dbReference type="AlphaFoldDB" id="A0A6V7QCQ7"/>
<dbReference type="PROSITE" id="PS50004">
    <property type="entry name" value="C2"/>
    <property type="match status" value="1"/>
</dbReference>
<protein>
    <recommendedName>
        <fullName evidence="12">C2 domain-containing protein</fullName>
    </recommendedName>
</protein>
<evidence type="ECO:0000313" key="13">
    <source>
        <dbReference type="EMBL" id="CAD1840933.1"/>
    </source>
</evidence>
<keyword evidence="6" id="KW-0479">Metal-binding</keyword>
<evidence type="ECO:0000256" key="6">
    <source>
        <dbReference type="ARBA" id="ARBA00022723"/>
    </source>
</evidence>
<keyword evidence="5" id="KW-0938">Abscisic acid signaling pathway</keyword>
<keyword evidence="7" id="KW-0106">Calcium</keyword>